<dbReference type="GO" id="GO:0003924">
    <property type="term" value="F:GTPase activity"/>
    <property type="evidence" value="ECO:0007669"/>
    <property type="project" value="InterPro"/>
</dbReference>
<dbReference type="PRINTS" id="PR00328">
    <property type="entry name" value="SAR1GTPBP"/>
</dbReference>
<reference evidence="8 9" key="2">
    <citation type="submission" date="2018-11" db="EMBL/GenBank/DDBJ databases">
        <authorList>
            <consortium name="Pathogen Informatics"/>
        </authorList>
    </citation>
    <scope>NUCLEOTIDE SEQUENCE [LARGE SCALE GENOMIC DNA]</scope>
</reference>
<dbReference type="GO" id="GO:0006886">
    <property type="term" value="P:intracellular protein transport"/>
    <property type="evidence" value="ECO:0007669"/>
    <property type="project" value="TreeGrafter"/>
</dbReference>
<dbReference type="GO" id="GO:0005794">
    <property type="term" value="C:Golgi apparatus"/>
    <property type="evidence" value="ECO:0007669"/>
    <property type="project" value="TreeGrafter"/>
</dbReference>
<evidence type="ECO:0000313" key="9">
    <source>
        <dbReference type="Proteomes" id="UP000270296"/>
    </source>
</evidence>
<evidence type="ECO:0000256" key="2">
    <source>
        <dbReference type="ARBA" id="ARBA00023134"/>
    </source>
</evidence>
<gene>
    <name evidence="8" type="ORF">SBAD_LOCUS3955</name>
</gene>
<dbReference type="PANTHER" id="PTHR45909:SF1">
    <property type="entry name" value="ADP-RIBOSYLATION FACTOR-RELATED PROTEIN 1"/>
    <property type="match status" value="1"/>
</dbReference>
<dbReference type="Proteomes" id="UP000270296">
    <property type="component" value="Unassembled WGS sequence"/>
</dbReference>
<feature type="binding site" evidence="6">
    <location>
        <position position="53"/>
    </location>
    <ligand>
        <name>GTP</name>
        <dbReference type="ChEBI" id="CHEBI:37565"/>
    </ligand>
</feature>
<dbReference type="SUPFAM" id="SSF52540">
    <property type="entry name" value="P-loop containing nucleoside triphosphate hydrolases"/>
    <property type="match status" value="1"/>
</dbReference>
<dbReference type="GO" id="GO:0034067">
    <property type="term" value="P:protein localization to Golgi apparatus"/>
    <property type="evidence" value="ECO:0007669"/>
    <property type="project" value="TreeGrafter"/>
</dbReference>
<dbReference type="WBParaSite" id="SBAD_0000413101-mRNA-1">
    <property type="protein sequence ID" value="SBAD_0000413101-mRNA-1"/>
    <property type="gene ID" value="SBAD_0000413101"/>
</dbReference>
<dbReference type="EMBL" id="UZAM01008041">
    <property type="protein sequence ID" value="VDP02892.1"/>
    <property type="molecule type" value="Genomic_DNA"/>
</dbReference>
<keyword evidence="2 6" id="KW-0342">GTP-binding</keyword>
<comment type="subunit">
    <text evidence="4">Interacts with SYS1.</text>
</comment>
<accession>A0A183IK09</accession>
<dbReference type="AlphaFoldDB" id="A0A183IK09"/>
<dbReference type="OrthoDB" id="414781at2759"/>
<dbReference type="InterPro" id="IPR027417">
    <property type="entry name" value="P-loop_NTPase"/>
</dbReference>
<keyword evidence="1 6" id="KW-0547">Nucleotide-binding</keyword>
<comment type="similarity">
    <text evidence="7">Belongs to the small GTPase superfamily. Arf family.</text>
</comment>
<keyword evidence="9" id="KW-1185">Reference proteome</keyword>
<protein>
    <recommendedName>
        <fullName evidence="5">ADP-ribosylation factor-related protein 1</fullName>
    </recommendedName>
</protein>
<evidence type="ECO:0000256" key="5">
    <source>
        <dbReference type="ARBA" id="ARBA00039478"/>
    </source>
</evidence>
<dbReference type="Pfam" id="PF00025">
    <property type="entry name" value="Arf"/>
    <property type="match status" value="1"/>
</dbReference>
<dbReference type="Gene3D" id="3.40.50.300">
    <property type="entry name" value="P-loop containing nucleotide triphosphate hydrolases"/>
    <property type="match status" value="1"/>
</dbReference>
<name>A0A183IK09_9BILA</name>
<evidence type="ECO:0000256" key="7">
    <source>
        <dbReference type="RuleBase" id="RU003925"/>
    </source>
</evidence>
<dbReference type="GO" id="GO:0043001">
    <property type="term" value="P:Golgi to plasma membrane protein transport"/>
    <property type="evidence" value="ECO:0007669"/>
    <property type="project" value="TreeGrafter"/>
</dbReference>
<dbReference type="GO" id="GO:0005525">
    <property type="term" value="F:GTP binding"/>
    <property type="evidence" value="ECO:0007669"/>
    <property type="project" value="UniProtKB-KW"/>
</dbReference>
<evidence type="ECO:0000256" key="3">
    <source>
        <dbReference type="ARBA" id="ARBA00037377"/>
    </source>
</evidence>
<evidence type="ECO:0000256" key="4">
    <source>
        <dbReference type="ARBA" id="ARBA00038765"/>
    </source>
</evidence>
<dbReference type="NCBIfam" id="TIGR00231">
    <property type="entry name" value="small_GTP"/>
    <property type="match status" value="1"/>
</dbReference>
<dbReference type="InterPro" id="IPR024156">
    <property type="entry name" value="Small_GTPase_ARF"/>
</dbReference>
<comment type="function">
    <text evidence="3">Trans-Golgi-associated GTPase that regulates protein sorting. Controls the targeting of ARL1 and its effector to the trans-Golgi. Required for the lipidation of chylomicrons in the intestine and required for VLDL lipidation in the liver.</text>
</comment>
<dbReference type="SMART" id="SM00177">
    <property type="entry name" value="ARF"/>
    <property type="match status" value="1"/>
</dbReference>
<proteinExistence type="inferred from homology"/>
<evidence type="ECO:0000313" key="8">
    <source>
        <dbReference type="EMBL" id="VDP02892.1"/>
    </source>
</evidence>
<dbReference type="InterPro" id="IPR005225">
    <property type="entry name" value="Small_GTP-bd"/>
</dbReference>
<dbReference type="PROSITE" id="PS51417">
    <property type="entry name" value="ARF"/>
    <property type="match status" value="1"/>
</dbReference>
<dbReference type="PANTHER" id="PTHR45909">
    <property type="entry name" value="ADP-RIBOSYLATION FACTOR-RELATED PROTEIN 1"/>
    <property type="match status" value="1"/>
</dbReference>
<dbReference type="InterPro" id="IPR006689">
    <property type="entry name" value="Small_GTPase_ARF/SAR"/>
</dbReference>
<dbReference type="SMART" id="SM00175">
    <property type="entry name" value="RAB"/>
    <property type="match status" value="1"/>
</dbReference>
<evidence type="ECO:0000256" key="6">
    <source>
        <dbReference type="PIRSR" id="PIRSR606689-1"/>
    </source>
</evidence>
<dbReference type="SMART" id="SM00178">
    <property type="entry name" value="SAR"/>
    <property type="match status" value="1"/>
</dbReference>
<reference evidence="10" key="1">
    <citation type="submission" date="2016-06" db="UniProtKB">
        <authorList>
            <consortium name="WormBaseParasite"/>
        </authorList>
    </citation>
    <scope>IDENTIFICATION</scope>
</reference>
<sequence length="177" mass="20400">MYFSRVQWNENRTFLEHTKTKFNRHYKMMNPAKITIGKVVTQGVQLNFWDLGGQEELQSLWDKYYAEAQGVIFVIDASDHERLQVAWKAFDKMLSSPAIKGVPVLVVCNKQDMEGCLTVSEIKSVFSASTKHIGSRDFTFFAVSALKGTNVCESINWMINCLKRSCSRKFEQFEHLN</sequence>
<feature type="binding site" evidence="6">
    <location>
        <begin position="109"/>
        <end position="112"/>
    </location>
    <ligand>
        <name>GTP</name>
        <dbReference type="ChEBI" id="CHEBI:37565"/>
    </ligand>
</feature>
<evidence type="ECO:0000313" key="10">
    <source>
        <dbReference type="WBParaSite" id="SBAD_0000413101-mRNA-1"/>
    </source>
</evidence>
<evidence type="ECO:0000256" key="1">
    <source>
        <dbReference type="ARBA" id="ARBA00022741"/>
    </source>
</evidence>
<organism evidence="10">
    <name type="scientific">Soboliphyme baturini</name>
    <dbReference type="NCBI Taxonomy" id="241478"/>
    <lineage>
        <taxon>Eukaryota</taxon>
        <taxon>Metazoa</taxon>
        <taxon>Ecdysozoa</taxon>
        <taxon>Nematoda</taxon>
        <taxon>Enoplea</taxon>
        <taxon>Dorylaimia</taxon>
        <taxon>Dioctophymatida</taxon>
        <taxon>Dioctophymatoidea</taxon>
        <taxon>Soboliphymatidae</taxon>
        <taxon>Soboliphyme</taxon>
    </lineage>
</organism>